<keyword evidence="4 11" id="KW-0732">Signal</keyword>
<dbReference type="PROSITE" id="PS51450">
    <property type="entry name" value="LRR"/>
    <property type="match status" value="1"/>
</dbReference>
<evidence type="ECO:0000256" key="10">
    <source>
        <dbReference type="SAM" id="Phobius"/>
    </source>
</evidence>
<feature type="signal peptide" evidence="11">
    <location>
        <begin position="1"/>
        <end position="19"/>
    </location>
</feature>
<evidence type="ECO:0000256" key="2">
    <source>
        <dbReference type="ARBA" id="ARBA00022614"/>
    </source>
</evidence>
<keyword evidence="2" id="KW-0433">Leucine-rich repeat</keyword>
<evidence type="ECO:0000313" key="12">
    <source>
        <dbReference type="EMBL" id="OIW20199.1"/>
    </source>
</evidence>
<dbReference type="PRINTS" id="PR00019">
    <property type="entry name" value="LEURICHRPT"/>
</dbReference>
<dbReference type="InterPro" id="IPR001611">
    <property type="entry name" value="Leu-rich_rpt"/>
</dbReference>
<evidence type="ECO:0000256" key="7">
    <source>
        <dbReference type="ARBA" id="ARBA00023136"/>
    </source>
</evidence>
<reference evidence="12 13" key="1">
    <citation type="journal article" date="2017" name="Plant Biotechnol. J.">
        <title>A comprehensive draft genome sequence for lupin (Lupinus angustifolius), an emerging health food: insights into plant-microbe interactions and legume evolution.</title>
        <authorList>
            <person name="Hane J.K."/>
            <person name="Ming Y."/>
            <person name="Kamphuis L.G."/>
            <person name="Nelson M.N."/>
            <person name="Garg G."/>
            <person name="Atkins C.A."/>
            <person name="Bayer P.E."/>
            <person name="Bravo A."/>
            <person name="Bringans S."/>
            <person name="Cannon S."/>
            <person name="Edwards D."/>
            <person name="Foley R."/>
            <person name="Gao L.L."/>
            <person name="Harrison M.J."/>
            <person name="Huang W."/>
            <person name="Hurgobin B."/>
            <person name="Li S."/>
            <person name="Liu C.W."/>
            <person name="McGrath A."/>
            <person name="Morahan G."/>
            <person name="Murray J."/>
            <person name="Weller J."/>
            <person name="Jian J."/>
            <person name="Singh K.B."/>
        </authorList>
    </citation>
    <scope>NUCLEOTIDE SEQUENCE [LARGE SCALE GENOMIC DNA]</scope>
    <source>
        <strain evidence="13">cv. Tanjil</strain>
        <tissue evidence="12">Whole plant</tissue>
    </source>
</reference>
<dbReference type="AlphaFoldDB" id="A0A394DAQ3"/>
<evidence type="ECO:0000256" key="9">
    <source>
        <dbReference type="ARBA" id="ARBA00023180"/>
    </source>
</evidence>
<evidence type="ECO:0008006" key="14">
    <source>
        <dbReference type="Google" id="ProtNLM"/>
    </source>
</evidence>
<dbReference type="GO" id="GO:0016020">
    <property type="term" value="C:membrane"/>
    <property type="evidence" value="ECO:0007669"/>
    <property type="project" value="UniProtKB-SubCell"/>
</dbReference>
<sequence length="344" mass="38768">MKPFFIFLILIALFVLVESSCNIKDQDLVSKAFHFVSGFNPSWFQTKASSSSNCSITQIKKIELASKNLIGTISWGYLRNMSKLEILDLSENSLQGHVPNWLWTSSTLLIVNLSNNRFRGNIASKPITQNDSFSSLQSLNLSHNRFTNQFYISGFSNLKSLDLSHNNLVTLPSGFENITNLHLLDLSNCNIKGNRFKKFGKSAFIHAGNNFNYYNASKIPNLHSTTTTPPQVEKQNPVQLYTTEDQKKKQKSKTMIVAASCGALVLLLLLSTWVLFKYRNMRQKMTKKNKWAISKPVSFNSIKMEKSGLSAFRTESGTSWVADLKEPSSAAVVMLEKPLMNDRT</sequence>
<comment type="subcellular location">
    <subcellularLocation>
        <location evidence="1">Membrane</location>
        <topology evidence="1">Single-pass type I membrane protein</topology>
    </subcellularLocation>
</comment>
<feature type="transmembrane region" description="Helical" evidence="10">
    <location>
        <begin position="255"/>
        <end position="276"/>
    </location>
</feature>
<evidence type="ECO:0000313" key="13">
    <source>
        <dbReference type="Proteomes" id="UP000188354"/>
    </source>
</evidence>
<organism evidence="12 13">
    <name type="scientific">Lupinus angustifolius</name>
    <name type="common">Narrow-leaved blue lupine</name>
    <dbReference type="NCBI Taxonomy" id="3871"/>
    <lineage>
        <taxon>Eukaryota</taxon>
        <taxon>Viridiplantae</taxon>
        <taxon>Streptophyta</taxon>
        <taxon>Embryophyta</taxon>
        <taxon>Tracheophyta</taxon>
        <taxon>Spermatophyta</taxon>
        <taxon>Magnoliopsida</taxon>
        <taxon>eudicotyledons</taxon>
        <taxon>Gunneridae</taxon>
        <taxon>Pentapetalae</taxon>
        <taxon>rosids</taxon>
        <taxon>fabids</taxon>
        <taxon>Fabales</taxon>
        <taxon>Fabaceae</taxon>
        <taxon>Papilionoideae</taxon>
        <taxon>50 kb inversion clade</taxon>
        <taxon>genistoids sensu lato</taxon>
        <taxon>core genistoids</taxon>
        <taxon>Genisteae</taxon>
        <taxon>Lupinus</taxon>
    </lineage>
</organism>
<dbReference type="InterPro" id="IPR032675">
    <property type="entry name" value="LRR_dom_sf"/>
</dbReference>
<evidence type="ECO:0000256" key="1">
    <source>
        <dbReference type="ARBA" id="ARBA00004479"/>
    </source>
</evidence>
<proteinExistence type="predicted"/>
<feature type="chain" id="PRO_5017472411" description="Leucine-rich repeat-containing N-terminal plant-type domain-containing protein" evidence="11">
    <location>
        <begin position="20"/>
        <end position="344"/>
    </location>
</feature>
<evidence type="ECO:0000256" key="3">
    <source>
        <dbReference type="ARBA" id="ARBA00022692"/>
    </source>
</evidence>
<protein>
    <recommendedName>
        <fullName evidence="14">Leucine-rich repeat-containing N-terminal plant-type domain-containing protein</fullName>
    </recommendedName>
</protein>
<keyword evidence="8" id="KW-0675">Receptor</keyword>
<evidence type="ECO:0000256" key="11">
    <source>
        <dbReference type="SAM" id="SignalP"/>
    </source>
</evidence>
<dbReference type="EMBL" id="MLAU01006879">
    <property type="protein sequence ID" value="OIW20199.1"/>
    <property type="molecule type" value="Genomic_DNA"/>
</dbReference>
<dbReference type="Gene3D" id="3.80.10.10">
    <property type="entry name" value="Ribonuclease Inhibitor"/>
    <property type="match status" value="2"/>
</dbReference>
<evidence type="ECO:0000256" key="5">
    <source>
        <dbReference type="ARBA" id="ARBA00022737"/>
    </source>
</evidence>
<gene>
    <name evidence="12" type="ORF">TanjilG_06600</name>
</gene>
<dbReference type="Pfam" id="PF13855">
    <property type="entry name" value="LRR_8"/>
    <property type="match status" value="2"/>
</dbReference>
<accession>A0A394DAQ3</accession>
<dbReference type="PANTHER" id="PTHR27000:SF642">
    <property type="entry name" value="INACTIVE LEUCINE-RICH REPEAT RECEPTOR KINASE XIAO-RELATED"/>
    <property type="match status" value="1"/>
</dbReference>
<keyword evidence="13" id="KW-1185">Reference proteome</keyword>
<keyword evidence="7 10" id="KW-0472">Membrane</keyword>
<evidence type="ECO:0000256" key="6">
    <source>
        <dbReference type="ARBA" id="ARBA00022989"/>
    </source>
</evidence>
<comment type="caution">
    <text evidence="12">The sequence shown here is derived from an EMBL/GenBank/DDBJ whole genome shotgun (WGS) entry which is preliminary data.</text>
</comment>
<dbReference type="SMART" id="SM00369">
    <property type="entry name" value="LRR_TYP"/>
    <property type="match status" value="2"/>
</dbReference>
<evidence type="ECO:0000256" key="8">
    <source>
        <dbReference type="ARBA" id="ARBA00023170"/>
    </source>
</evidence>
<dbReference type="Gramene" id="OIW20199">
    <property type="protein sequence ID" value="OIW20199"/>
    <property type="gene ID" value="TanjilG_06600"/>
</dbReference>
<keyword evidence="9" id="KW-0325">Glycoprotein</keyword>
<dbReference type="SUPFAM" id="SSF52047">
    <property type="entry name" value="RNI-like"/>
    <property type="match status" value="1"/>
</dbReference>
<dbReference type="InterPro" id="IPR003591">
    <property type="entry name" value="Leu-rich_rpt_typical-subtyp"/>
</dbReference>
<keyword evidence="6 10" id="KW-1133">Transmembrane helix</keyword>
<dbReference type="PANTHER" id="PTHR27000">
    <property type="entry name" value="LEUCINE-RICH REPEAT RECEPTOR-LIKE PROTEIN KINASE FAMILY PROTEIN-RELATED"/>
    <property type="match status" value="1"/>
</dbReference>
<name>A0A394DAQ3_LUPAN</name>
<keyword evidence="5" id="KW-0677">Repeat</keyword>
<dbReference type="Proteomes" id="UP000188354">
    <property type="component" value="Unassembled WGS sequence"/>
</dbReference>
<keyword evidence="3 10" id="KW-0812">Transmembrane</keyword>
<evidence type="ECO:0000256" key="4">
    <source>
        <dbReference type="ARBA" id="ARBA00022729"/>
    </source>
</evidence>